<dbReference type="EMBL" id="KN838604">
    <property type="protein sequence ID" value="KIK01581.1"/>
    <property type="molecule type" value="Genomic_DNA"/>
</dbReference>
<evidence type="ECO:0000313" key="2">
    <source>
        <dbReference type="EMBL" id="KIK01581.1"/>
    </source>
</evidence>
<protein>
    <submittedName>
        <fullName evidence="2">Unplaced genomic scaffold K443scaffold_69, whole genome shotgun sequence</fullName>
    </submittedName>
</protein>
<evidence type="ECO:0000256" key="1">
    <source>
        <dbReference type="SAM" id="MobiDB-lite"/>
    </source>
</evidence>
<dbReference type="Proteomes" id="UP000054477">
    <property type="component" value="Unassembled WGS sequence"/>
</dbReference>
<dbReference type="AlphaFoldDB" id="A0A0C9X9C0"/>
<feature type="compositionally biased region" description="Low complexity" evidence="1">
    <location>
        <begin position="39"/>
        <end position="56"/>
    </location>
</feature>
<dbReference type="HOGENOM" id="CLU_2671468_0_0_1"/>
<keyword evidence="3" id="KW-1185">Reference proteome</keyword>
<reference evidence="3" key="2">
    <citation type="submission" date="2015-01" db="EMBL/GenBank/DDBJ databases">
        <title>Evolutionary Origins and Diversification of the Mycorrhizal Mutualists.</title>
        <authorList>
            <consortium name="DOE Joint Genome Institute"/>
            <consortium name="Mycorrhizal Genomics Consortium"/>
            <person name="Kohler A."/>
            <person name="Kuo A."/>
            <person name="Nagy L.G."/>
            <person name="Floudas D."/>
            <person name="Copeland A."/>
            <person name="Barry K.W."/>
            <person name="Cichocki N."/>
            <person name="Veneault-Fourrey C."/>
            <person name="LaButti K."/>
            <person name="Lindquist E.A."/>
            <person name="Lipzen A."/>
            <person name="Lundell T."/>
            <person name="Morin E."/>
            <person name="Murat C."/>
            <person name="Riley R."/>
            <person name="Ohm R."/>
            <person name="Sun H."/>
            <person name="Tunlid A."/>
            <person name="Henrissat B."/>
            <person name="Grigoriev I.V."/>
            <person name="Hibbett D.S."/>
            <person name="Martin F."/>
        </authorList>
    </citation>
    <scope>NUCLEOTIDE SEQUENCE [LARGE SCALE GENOMIC DNA]</scope>
    <source>
        <strain evidence="3">LaAM-08-1</strain>
    </source>
</reference>
<name>A0A0C9X9C0_9AGAR</name>
<proteinExistence type="predicted"/>
<reference evidence="2 3" key="1">
    <citation type="submission" date="2014-04" db="EMBL/GenBank/DDBJ databases">
        <authorList>
            <consortium name="DOE Joint Genome Institute"/>
            <person name="Kuo A."/>
            <person name="Kohler A."/>
            <person name="Nagy L.G."/>
            <person name="Floudas D."/>
            <person name="Copeland A."/>
            <person name="Barry K.W."/>
            <person name="Cichocki N."/>
            <person name="Veneault-Fourrey C."/>
            <person name="LaButti K."/>
            <person name="Lindquist E.A."/>
            <person name="Lipzen A."/>
            <person name="Lundell T."/>
            <person name="Morin E."/>
            <person name="Murat C."/>
            <person name="Sun H."/>
            <person name="Tunlid A."/>
            <person name="Henrissat B."/>
            <person name="Grigoriev I.V."/>
            <person name="Hibbett D.S."/>
            <person name="Martin F."/>
            <person name="Nordberg H.P."/>
            <person name="Cantor M.N."/>
            <person name="Hua S.X."/>
        </authorList>
    </citation>
    <scope>NUCLEOTIDE SEQUENCE [LARGE SCALE GENOMIC DNA]</scope>
    <source>
        <strain evidence="2 3">LaAM-08-1</strain>
    </source>
</reference>
<organism evidence="2 3">
    <name type="scientific">Laccaria amethystina LaAM-08-1</name>
    <dbReference type="NCBI Taxonomy" id="1095629"/>
    <lineage>
        <taxon>Eukaryota</taxon>
        <taxon>Fungi</taxon>
        <taxon>Dikarya</taxon>
        <taxon>Basidiomycota</taxon>
        <taxon>Agaricomycotina</taxon>
        <taxon>Agaricomycetes</taxon>
        <taxon>Agaricomycetidae</taxon>
        <taxon>Agaricales</taxon>
        <taxon>Agaricineae</taxon>
        <taxon>Hydnangiaceae</taxon>
        <taxon>Laccaria</taxon>
    </lineage>
</organism>
<gene>
    <name evidence="2" type="ORF">K443DRAFT_678246</name>
</gene>
<sequence>MSPLTRGQNFNASFEDHDVGYQLGHDGHGSGNFVGGQNCSPASSSPCPAASLSPSAPSLTVHLPAAMLSGGRQEV</sequence>
<accession>A0A0C9X9C0</accession>
<feature type="region of interest" description="Disordered" evidence="1">
    <location>
        <begin position="21"/>
        <end position="56"/>
    </location>
</feature>
<evidence type="ECO:0000313" key="3">
    <source>
        <dbReference type="Proteomes" id="UP000054477"/>
    </source>
</evidence>